<reference evidence="11" key="4">
    <citation type="submission" date="2024-03" db="EMBL/GenBank/DDBJ databases">
        <title>Improved genome assembly of Candida auris strain B8441 and annotation of B11205.</title>
        <authorList>
            <person name="Cauldron N.C."/>
            <person name="Shea T."/>
            <person name="Cuomo C.A."/>
        </authorList>
    </citation>
    <scope>NUCLEOTIDE SEQUENCE</scope>
    <source>
        <strain evidence="11">B8441</strain>
    </source>
</reference>
<feature type="transmembrane region" description="Helical" evidence="9">
    <location>
        <begin position="277"/>
        <end position="299"/>
    </location>
</feature>
<dbReference type="SUPFAM" id="SSF48317">
    <property type="entry name" value="Acid phosphatase/Vanadium-dependent haloperoxidase"/>
    <property type="match status" value="1"/>
</dbReference>
<feature type="transmembrane region" description="Helical" evidence="9">
    <location>
        <begin position="236"/>
        <end position="256"/>
    </location>
</feature>
<comment type="caution">
    <text evidence="12">The sequence shown here is derived from an EMBL/GenBank/DDBJ whole genome shotgun (WGS) entry which is preliminary data.</text>
</comment>
<dbReference type="Pfam" id="PF01569">
    <property type="entry name" value="PAP2"/>
    <property type="match status" value="1"/>
</dbReference>
<dbReference type="PANTHER" id="PTHR14969:SF28">
    <property type="entry name" value="DIHYDROSPHINGOSINE 1-PHOSPHATE PHOSPHATASE LCB3-RELATED"/>
    <property type="match status" value="1"/>
</dbReference>
<dbReference type="VEuPathDB" id="FungiDB:CJJ09_002961"/>
<feature type="transmembrane region" description="Helical" evidence="9">
    <location>
        <begin position="209"/>
        <end position="230"/>
    </location>
</feature>
<dbReference type="InterPro" id="IPR036938">
    <property type="entry name" value="PAP2/HPO_sf"/>
</dbReference>
<evidence type="ECO:0000256" key="3">
    <source>
        <dbReference type="ARBA" id="ARBA00022801"/>
    </source>
</evidence>
<dbReference type="VEuPathDB" id="FungiDB:CJI97_001020"/>
<feature type="region of interest" description="Disordered" evidence="8">
    <location>
        <begin position="1"/>
        <end position="64"/>
    </location>
</feature>
<comment type="subcellular location">
    <subcellularLocation>
        <location evidence="1">Endoplasmic reticulum membrane</location>
        <topology evidence="1">Multi-pass membrane protein</topology>
    </subcellularLocation>
</comment>
<keyword evidence="2 9" id="KW-0812">Transmembrane</keyword>
<dbReference type="VEuPathDB" id="FungiDB:CJJ09_002962"/>
<sequence length="512" mass="57846">MPRSMHASLADDVAESVDEVQPFSAPQEMELHHRKQQEAPEISANEKTGTKDRLGTHDAGNKSSDHYKSRLSSFRYLLRSKCIHIVRKETEVLAKLQCQVRRPWLDFYFAWTANLASHTFYVLMLPVPVWFASAGIARDLVAVLGYGIYVSGFCKDLLCLPRPRSPPLHRITMSSYTTQEYGWPSSHSANATAVTLILFAKLYDYRDSFSAPTLALFTVLLLLYYFSLIIGRIYCGMHGFFDIFTGAVIGAALFMFRRYYGLAYDTWLMLSSRNDTVWGITATIILIILGNLFLIHIYPEPVDDCPCFDDSVAFVGVLIGLDLSHFFFIIADGAPSNTPLYSFLTIPYSFEKFGISLSALRMVLGIVLVVIWKAISKPVLFTILPPIYKFLGIYLPRKQYMPTAHSRQTSRQIRSQSLSNMKNEPLLDVDKALKSVKEGDKDSVGPVDDIDAYELLDYGKSHPSEPQVEVSISGVFRKRYDVEIIGRTIVYAGIPFMATWGFMIVTRLFRVA</sequence>
<evidence type="ECO:0000256" key="2">
    <source>
        <dbReference type="ARBA" id="ARBA00022692"/>
    </source>
</evidence>
<dbReference type="CDD" id="cd03388">
    <property type="entry name" value="PAP2_SPPase1"/>
    <property type="match status" value="1"/>
</dbReference>
<feature type="domain" description="Phosphatidic acid phosphatase type 2/haloperoxidase" evidence="10">
    <location>
        <begin position="137"/>
        <end position="258"/>
    </location>
</feature>
<reference evidence="11 13" key="3">
    <citation type="journal article" date="2018" name="Nat. Commun.">
        <title>Genomic insights into multidrug-resistance, mating and virulence in Candida auris and related emerging species.</title>
        <authorList>
            <person name="Munoz J.F."/>
            <person name="Gade L."/>
            <person name="Chow N.A."/>
            <person name="Loparev V.N."/>
            <person name="Juieng P."/>
            <person name="Berkow E.L."/>
            <person name="Farrer R.A."/>
            <person name="Litvintseva A.P."/>
            <person name="Cuomo C.A."/>
        </authorList>
    </citation>
    <scope>GENOME REANNOTATION</scope>
    <source>
        <strain evidence="11 13">B8441</strain>
    </source>
</reference>
<dbReference type="EMBL" id="PEKT02000002">
    <property type="protein sequence ID" value="PIS58500.1"/>
    <property type="molecule type" value="Genomic_DNA"/>
</dbReference>
<dbReference type="VEuPathDB" id="FungiDB:CJJ07_001522"/>
<keyword evidence="13" id="KW-1185">Reference proteome</keyword>
<dbReference type="GO" id="GO:0006629">
    <property type="term" value="P:lipid metabolic process"/>
    <property type="evidence" value="ECO:0007669"/>
    <property type="project" value="UniProtKB-ARBA"/>
</dbReference>
<evidence type="ECO:0000256" key="7">
    <source>
        <dbReference type="ARBA" id="ARBA00038324"/>
    </source>
</evidence>
<evidence type="ECO:0000313" key="11">
    <source>
        <dbReference type="EMBL" id="KAK8441634.1"/>
    </source>
</evidence>
<feature type="transmembrane region" description="Helical" evidence="9">
    <location>
        <begin position="353"/>
        <end position="372"/>
    </location>
</feature>
<keyword evidence="4" id="KW-0256">Endoplasmic reticulum</keyword>
<accession>A0A2H1A4Y7</accession>
<dbReference type="EMBL" id="PEKT03000002">
    <property type="protein sequence ID" value="KAK8441634.1"/>
    <property type="molecule type" value="Genomic_DNA"/>
</dbReference>
<dbReference type="STRING" id="498019.A0A2H1A4Y7"/>
<keyword evidence="5 9" id="KW-1133">Transmembrane helix</keyword>
<dbReference type="OMA" id="ADDCPCY"/>
<organism evidence="12">
    <name type="scientific">Candidozyma auris</name>
    <name type="common">Yeast</name>
    <name type="synonym">Candida auris</name>
    <dbReference type="NCBI Taxonomy" id="498019"/>
    <lineage>
        <taxon>Eukaryota</taxon>
        <taxon>Fungi</taxon>
        <taxon>Dikarya</taxon>
        <taxon>Ascomycota</taxon>
        <taxon>Saccharomycotina</taxon>
        <taxon>Pichiomycetes</taxon>
        <taxon>Metschnikowiaceae</taxon>
        <taxon>Candidozyma</taxon>
    </lineage>
</organism>
<evidence type="ECO:0000256" key="9">
    <source>
        <dbReference type="SAM" id="Phobius"/>
    </source>
</evidence>
<proteinExistence type="inferred from homology"/>
<evidence type="ECO:0000256" key="6">
    <source>
        <dbReference type="ARBA" id="ARBA00023136"/>
    </source>
</evidence>
<dbReference type="SMART" id="SM00014">
    <property type="entry name" value="acidPPc"/>
    <property type="match status" value="1"/>
</dbReference>
<dbReference type="Gene3D" id="1.20.144.10">
    <property type="entry name" value="Phosphatidic acid phosphatase type 2/haloperoxidase"/>
    <property type="match status" value="1"/>
</dbReference>
<evidence type="ECO:0000256" key="5">
    <source>
        <dbReference type="ARBA" id="ARBA00022989"/>
    </source>
</evidence>
<dbReference type="VEuPathDB" id="FungiDB:QG37_03019"/>
<evidence type="ECO:0000313" key="12">
    <source>
        <dbReference type="EMBL" id="PIS58500.1"/>
    </source>
</evidence>
<dbReference type="PANTHER" id="PTHR14969">
    <property type="entry name" value="SPHINGOSINE-1-PHOSPHATE PHOSPHOHYDROLASE"/>
    <property type="match status" value="1"/>
</dbReference>
<feature type="transmembrane region" description="Helical" evidence="9">
    <location>
        <begin position="311"/>
        <end position="332"/>
    </location>
</feature>
<dbReference type="InterPro" id="IPR000326">
    <property type="entry name" value="PAP2/HPO"/>
</dbReference>
<evidence type="ECO:0000256" key="8">
    <source>
        <dbReference type="SAM" id="MobiDB-lite"/>
    </source>
</evidence>
<dbReference type="AlphaFoldDB" id="A0A2H1A4Y7"/>
<evidence type="ECO:0000313" key="13">
    <source>
        <dbReference type="Proteomes" id="UP000230249"/>
    </source>
</evidence>
<gene>
    <name evidence="12" type="ORF">B9J08_001000</name>
    <name evidence="11" type="ORF">B9J08_02958</name>
</gene>
<dbReference type="VEuPathDB" id="FungiDB:CJI96_0001387"/>
<comment type="similarity">
    <text evidence="7">Belongs to the type 2 lipid phosphate phosphatase family.</text>
</comment>
<dbReference type="GO" id="GO:0005789">
    <property type="term" value="C:endoplasmic reticulum membrane"/>
    <property type="evidence" value="ECO:0007669"/>
    <property type="project" value="UniProtKB-SubCell"/>
</dbReference>
<name>A0A2H1A4Y7_CANAR</name>
<dbReference type="GO" id="GO:0042392">
    <property type="term" value="F:sphingosine-1-phosphate phosphatase activity"/>
    <property type="evidence" value="ECO:0007669"/>
    <property type="project" value="TreeGrafter"/>
</dbReference>
<evidence type="ECO:0000256" key="4">
    <source>
        <dbReference type="ARBA" id="ARBA00022824"/>
    </source>
</evidence>
<reference evidence="12" key="2">
    <citation type="submission" date="2017-11" db="EMBL/GenBank/DDBJ databases">
        <title>Candida auris genome assembly and annotation.</title>
        <authorList>
            <person name="Munoz J.F."/>
            <person name="Gade L.G."/>
            <person name="Chow N.A."/>
            <person name="Litvintseva A.P."/>
            <person name="Loparev V.N."/>
            <person name="Cuomo C.A."/>
        </authorList>
    </citation>
    <scope>NUCLEOTIDE SEQUENCE</scope>
    <source>
        <strain evidence="12">B8441</strain>
    </source>
</reference>
<keyword evidence="3" id="KW-0378">Hydrolase</keyword>
<dbReference type="Proteomes" id="UP000230249">
    <property type="component" value="Unassembled WGS sequence"/>
</dbReference>
<keyword evidence="6 9" id="KW-0472">Membrane</keyword>
<evidence type="ECO:0000259" key="10">
    <source>
        <dbReference type="SMART" id="SM00014"/>
    </source>
</evidence>
<evidence type="ECO:0000256" key="1">
    <source>
        <dbReference type="ARBA" id="ARBA00004477"/>
    </source>
</evidence>
<feature type="transmembrane region" description="Helical" evidence="9">
    <location>
        <begin position="488"/>
        <end position="509"/>
    </location>
</feature>
<accession>A0A5Q7YDA7</accession>
<feature type="transmembrane region" description="Helical" evidence="9">
    <location>
        <begin position="105"/>
        <end position="124"/>
    </location>
</feature>
<feature type="compositionally biased region" description="Basic and acidic residues" evidence="8">
    <location>
        <begin position="48"/>
        <end position="64"/>
    </location>
</feature>
<protein>
    <recommendedName>
        <fullName evidence="10">Phosphatidic acid phosphatase type 2/haloperoxidase domain-containing protein</fullName>
    </recommendedName>
</protein>
<reference evidence="12 13" key="1">
    <citation type="journal article" date="2017" name="Clin. Infect. Dis.">
        <title>Simultaneous emergence of multidrug-resistant Candida auris on 3 continents confirmed by whole-genome sequencing and epidemiological analyses.</title>
        <authorList>
            <person name="Lockhart S.R."/>
            <person name="Etienne K.A."/>
            <person name="Vallabhaneni S."/>
            <person name="Farooqi J."/>
            <person name="Chowdhary A."/>
            <person name="Govender N.P."/>
            <person name="Colombo A.L."/>
            <person name="Calvo B."/>
            <person name="Cuomo C.A."/>
            <person name="Desjardins C.A."/>
            <person name="Berkow E.L."/>
            <person name="Castanheira M."/>
            <person name="Magobo R.E."/>
            <person name="Jabeen K."/>
            <person name="Asghar R.J."/>
            <person name="Meis J.F."/>
            <person name="Jackson B."/>
            <person name="Chiller T."/>
            <person name="Litvintseva A.P."/>
        </authorList>
    </citation>
    <scope>NUCLEOTIDE SEQUENCE [LARGE SCALE GENOMIC DNA]</scope>
    <source>
        <strain evidence="12 13">B8441</strain>
    </source>
</reference>
<dbReference type="VEuPathDB" id="FungiDB:B9J08_001000"/>